<dbReference type="InterPro" id="IPR038765">
    <property type="entry name" value="Papain-like_cys_pep_sf"/>
</dbReference>
<name>A0A5H2XTA6_PRUDU</name>
<dbReference type="Gene3D" id="3.40.395.10">
    <property type="entry name" value="Adenoviral Proteinase, Chain A"/>
    <property type="match status" value="1"/>
</dbReference>
<evidence type="ECO:0000256" key="2">
    <source>
        <dbReference type="ARBA" id="ARBA00022670"/>
    </source>
</evidence>
<dbReference type="PROSITE" id="PS50600">
    <property type="entry name" value="ULP_PROTEASE"/>
    <property type="match status" value="1"/>
</dbReference>
<evidence type="ECO:0000256" key="1">
    <source>
        <dbReference type="ARBA" id="ARBA00005234"/>
    </source>
</evidence>
<accession>A0A5H2XTA6</accession>
<dbReference type="GO" id="GO:0008234">
    <property type="term" value="F:cysteine-type peptidase activity"/>
    <property type="evidence" value="ECO:0007669"/>
    <property type="project" value="InterPro"/>
</dbReference>
<dbReference type="SUPFAM" id="SSF54001">
    <property type="entry name" value="Cysteine proteinases"/>
    <property type="match status" value="1"/>
</dbReference>
<evidence type="ECO:0000313" key="5">
    <source>
        <dbReference type="EMBL" id="BBN69992.1"/>
    </source>
</evidence>
<keyword evidence="3" id="KW-0378">Hydrolase</keyword>
<dbReference type="GO" id="GO:0006508">
    <property type="term" value="P:proteolysis"/>
    <property type="evidence" value="ECO:0007669"/>
    <property type="project" value="UniProtKB-KW"/>
</dbReference>
<reference evidence="5" key="1">
    <citation type="journal article" date="2019" name="Science">
        <title>Mutation of a bHLH transcription factor allowed almond domestication.</title>
        <authorList>
            <person name="Sanchez-Perez R."/>
            <person name="Pavan S."/>
            <person name="Mazzeo R."/>
            <person name="Moldovan C."/>
            <person name="Aiese Cigliano R."/>
            <person name="Del Cueto J."/>
            <person name="Ricciardi F."/>
            <person name="Lotti C."/>
            <person name="Ricciardi L."/>
            <person name="Dicenta F."/>
            <person name="Lopez-Marques R.L."/>
            <person name="Lindberg Moller B."/>
        </authorList>
    </citation>
    <scope>NUCLEOTIDE SEQUENCE</scope>
</reference>
<evidence type="ECO:0000259" key="4">
    <source>
        <dbReference type="PROSITE" id="PS50600"/>
    </source>
</evidence>
<proteinExistence type="inferred from homology"/>
<protein>
    <recommendedName>
        <fullName evidence="4">Ubiquitin-like protease family profile domain-containing protein</fullName>
    </recommendedName>
</protein>
<dbReference type="EMBL" id="AP021659">
    <property type="protein sequence ID" value="BBN69992.1"/>
    <property type="molecule type" value="Genomic_DNA"/>
</dbReference>
<dbReference type="InterPro" id="IPR003653">
    <property type="entry name" value="Peptidase_C48_C"/>
</dbReference>
<comment type="similarity">
    <text evidence="1">Belongs to the peptidase C48 family.</text>
</comment>
<sequence length="244" mass="29171">MGSEEGLNSEKVTNHDLKDIVWDLELSQNVIEAYIQIEEDKIEPMQTESPQYMSTWTWVYMQSFQEPFWHRALYEHLLEKLGKCSVLFFPIISKEEFHFTLLTFHKNERKWRHYNPLRSLGHRKEERCIDIARNFVNIVEGWLEYIRPQARFPFEDDMECAQQTVSSLDCGMFVMFYMDKIAQGQPIPKSVDKKFMNEYRAQYVTKLLHHKNYDATKRKGTNKQTTLNFPVKILQQIKTAVQFI</sequence>
<evidence type="ECO:0000256" key="3">
    <source>
        <dbReference type="ARBA" id="ARBA00022801"/>
    </source>
</evidence>
<dbReference type="Pfam" id="PF02902">
    <property type="entry name" value="Peptidase_C48"/>
    <property type="match status" value="1"/>
</dbReference>
<feature type="domain" description="Ubiquitin-like protease family profile" evidence="4">
    <location>
        <begin position="10"/>
        <end position="181"/>
    </location>
</feature>
<feature type="non-terminal residue" evidence="5">
    <location>
        <position position="244"/>
    </location>
</feature>
<gene>
    <name evidence="5" type="ORF">Prudu_1322S000200</name>
</gene>
<organism evidence="5">
    <name type="scientific">Prunus dulcis</name>
    <name type="common">Almond</name>
    <name type="synonym">Amygdalus dulcis</name>
    <dbReference type="NCBI Taxonomy" id="3755"/>
    <lineage>
        <taxon>Eukaryota</taxon>
        <taxon>Viridiplantae</taxon>
        <taxon>Streptophyta</taxon>
        <taxon>Embryophyta</taxon>
        <taxon>Tracheophyta</taxon>
        <taxon>Spermatophyta</taxon>
        <taxon>Magnoliopsida</taxon>
        <taxon>eudicotyledons</taxon>
        <taxon>Gunneridae</taxon>
        <taxon>Pentapetalae</taxon>
        <taxon>rosids</taxon>
        <taxon>fabids</taxon>
        <taxon>Rosales</taxon>
        <taxon>Rosaceae</taxon>
        <taxon>Amygdaloideae</taxon>
        <taxon>Amygdaleae</taxon>
        <taxon>Prunus</taxon>
    </lineage>
</organism>
<keyword evidence="2" id="KW-0645">Protease</keyword>
<dbReference type="AlphaFoldDB" id="A0A5H2XTA6"/>